<dbReference type="Proteomes" id="UP000193380">
    <property type="component" value="Chromosome 5"/>
</dbReference>
<evidence type="ECO:0000256" key="4">
    <source>
        <dbReference type="ARBA" id="ARBA00022801"/>
    </source>
</evidence>
<dbReference type="GO" id="GO:0005802">
    <property type="term" value="C:trans-Golgi network"/>
    <property type="evidence" value="ECO:0007669"/>
    <property type="project" value="TreeGrafter"/>
</dbReference>
<dbReference type="Gene3D" id="3.40.50.200">
    <property type="entry name" value="Peptidase S8/S53 domain"/>
    <property type="match status" value="1"/>
</dbReference>
<evidence type="ECO:0000256" key="5">
    <source>
        <dbReference type="ARBA" id="ARBA00022825"/>
    </source>
</evidence>
<keyword evidence="3" id="KW-0732">Signal</keyword>
<feature type="domain" description="P/Homo B" evidence="9">
    <location>
        <begin position="126"/>
        <end position="261"/>
    </location>
</feature>
<dbReference type="PROSITE" id="PS51892">
    <property type="entry name" value="SUBTILASE"/>
    <property type="match status" value="1"/>
</dbReference>
<keyword evidence="6" id="KW-0865">Zymogen</keyword>
<dbReference type="Pfam" id="PF00082">
    <property type="entry name" value="Peptidase_S8"/>
    <property type="match status" value="1"/>
</dbReference>
<dbReference type="GO" id="GO:0004252">
    <property type="term" value="F:serine-type endopeptidase activity"/>
    <property type="evidence" value="ECO:0007669"/>
    <property type="project" value="InterPro"/>
</dbReference>
<dbReference type="PaxDb" id="8022-A0A060W5M9"/>
<evidence type="ECO:0000256" key="2">
    <source>
        <dbReference type="ARBA" id="ARBA00022685"/>
    </source>
</evidence>
<dbReference type="Pfam" id="PF01483">
    <property type="entry name" value="P_proprotein"/>
    <property type="match status" value="1"/>
</dbReference>
<dbReference type="FunFam" id="2.60.120.260:FF:000006">
    <property type="entry name" value="Proprotein convertase subtilisin/kexin type 5"/>
    <property type="match status" value="1"/>
</dbReference>
<dbReference type="STRING" id="8022.A0A060W5M9"/>
<keyword evidence="5" id="KW-0720">Serine protease</keyword>
<dbReference type="InterPro" id="IPR036852">
    <property type="entry name" value="Peptidase_S8/S53_dom_sf"/>
</dbReference>
<dbReference type="PROSITE" id="PS00138">
    <property type="entry name" value="SUBTILASE_SER"/>
    <property type="match status" value="1"/>
</dbReference>
<sequence>MGAPALTTATAMATPTAFTRCLLEKGTLPFYSEPCSAILTTTYSGGSFQNHRIVTTDLHQSCTSDHTGTSASAPLAAGIIALALEANPRLTWRDVQHLHQDWQIFERMIGGLMVLVDLSAITMDMGSWMQADWWTWPVNGKKSNLKRSAPLTSLPDPSCHGTRNWIRSLEHIQARLTLTYSRRGDLSITLISPKKTISNLLTTRPYDKTSAGFSDWAFMSTHCWDEDPSGYWVLQIENNGDSNNRGFLLKFQLELHGTAEHMIGRRMERAVVQQCAVRNSDGGCEGRLLHYSFPEFSLQ</sequence>
<keyword evidence="4" id="KW-0378">Hydrolase</keyword>
<accession>A0A060W5M9</accession>
<dbReference type="PANTHER" id="PTHR42884:SF3">
    <property type="entry name" value="FURIN-LIKE PROTEASE 1, ISOFORMS 1_1-X_2"/>
    <property type="match status" value="1"/>
</dbReference>
<evidence type="ECO:0000256" key="3">
    <source>
        <dbReference type="ARBA" id="ARBA00022729"/>
    </source>
</evidence>
<keyword evidence="1" id="KW-0645">Protease</keyword>
<proteinExistence type="inferred from homology"/>
<evidence type="ECO:0000256" key="1">
    <source>
        <dbReference type="ARBA" id="ARBA00022670"/>
    </source>
</evidence>
<dbReference type="Gene3D" id="2.60.120.260">
    <property type="entry name" value="Galactose-binding domain-like"/>
    <property type="match status" value="1"/>
</dbReference>
<evidence type="ECO:0000256" key="8">
    <source>
        <dbReference type="PROSITE-ProRule" id="PRU01240"/>
    </source>
</evidence>
<evidence type="ECO:0000259" key="9">
    <source>
        <dbReference type="PROSITE" id="PS51829"/>
    </source>
</evidence>
<comment type="similarity">
    <text evidence="8">Belongs to the peptidase S8 family.</text>
</comment>
<dbReference type="SUPFAM" id="SSF49785">
    <property type="entry name" value="Galactose-binding domain-like"/>
    <property type="match status" value="1"/>
</dbReference>
<keyword evidence="7" id="KW-0325">Glycoprotein</keyword>
<dbReference type="PANTHER" id="PTHR42884">
    <property type="entry name" value="PROPROTEIN CONVERTASE SUBTILISIN/KEXIN-RELATED"/>
    <property type="match status" value="1"/>
</dbReference>
<dbReference type="InterPro" id="IPR002884">
    <property type="entry name" value="P_dom"/>
</dbReference>
<dbReference type="GO" id="GO:0000139">
    <property type="term" value="C:Golgi membrane"/>
    <property type="evidence" value="ECO:0007669"/>
    <property type="project" value="TreeGrafter"/>
</dbReference>
<dbReference type="InterPro" id="IPR008979">
    <property type="entry name" value="Galactose-bd-like_sf"/>
</dbReference>
<reference evidence="10 11" key="1">
    <citation type="journal article" date="2014" name="Nat. Commun.">
        <title>The rainbow trout genome provides novel insights into evolution after whole-genome duplication in vertebrates.</title>
        <authorList>
            <person name="Berthelot C."/>
            <person name="Brunet F."/>
            <person name="Chalopin D."/>
            <person name="Juanchich A."/>
            <person name="Bernard M."/>
            <person name="Noel B."/>
            <person name="Bento P."/>
            <person name="Da Silva C."/>
            <person name="Labadie K."/>
            <person name="Alberti A."/>
            <person name="Aury J.M."/>
            <person name="Louis A."/>
            <person name="Dehais P."/>
            <person name="Bardou P."/>
            <person name="Montfort J."/>
            <person name="Klopp C."/>
            <person name="Cabau C."/>
            <person name="Gaspin C."/>
            <person name="Thorgaard G.H."/>
            <person name="Boussaha M."/>
            <person name="Quillet E."/>
            <person name="Guyomard R."/>
            <person name="Galiana D."/>
            <person name="Bobe J."/>
            <person name="Volff J.N."/>
            <person name="Genet C."/>
            <person name="Wincker P."/>
            <person name="Jaillon O."/>
            <person name="Roest Crollius H."/>
            <person name="Guiguen Y."/>
        </authorList>
    </citation>
    <scope>NUCLEOTIDE SEQUENCE [LARGE SCALE GENOMIC DNA]</scope>
</reference>
<dbReference type="EMBL" id="FR904412">
    <property type="protein sequence ID" value="CDQ62603.1"/>
    <property type="molecule type" value="Genomic_DNA"/>
</dbReference>
<organism evidence="10 11">
    <name type="scientific">Oncorhynchus mykiss</name>
    <name type="common">Rainbow trout</name>
    <name type="synonym">Salmo gairdneri</name>
    <dbReference type="NCBI Taxonomy" id="8022"/>
    <lineage>
        <taxon>Eukaryota</taxon>
        <taxon>Metazoa</taxon>
        <taxon>Chordata</taxon>
        <taxon>Craniata</taxon>
        <taxon>Vertebrata</taxon>
        <taxon>Euteleostomi</taxon>
        <taxon>Actinopterygii</taxon>
        <taxon>Neopterygii</taxon>
        <taxon>Teleostei</taxon>
        <taxon>Protacanthopterygii</taxon>
        <taxon>Salmoniformes</taxon>
        <taxon>Salmonidae</taxon>
        <taxon>Salmoninae</taxon>
        <taxon>Oncorhynchus</taxon>
    </lineage>
</organism>
<dbReference type="AlphaFoldDB" id="A0A060W5M9"/>
<dbReference type="GO" id="GO:0016486">
    <property type="term" value="P:peptide hormone processing"/>
    <property type="evidence" value="ECO:0007669"/>
    <property type="project" value="TreeGrafter"/>
</dbReference>
<protein>
    <recommendedName>
        <fullName evidence="9">P/Homo B domain-containing protein</fullName>
    </recommendedName>
</protein>
<dbReference type="InterPro" id="IPR023828">
    <property type="entry name" value="Peptidase_S8_Ser-AS"/>
</dbReference>
<comment type="caution">
    <text evidence="8">Lacks conserved residue(s) required for the propagation of feature annotation.</text>
</comment>
<dbReference type="PROSITE" id="PS51829">
    <property type="entry name" value="P_HOMO_B"/>
    <property type="match status" value="1"/>
</dbReference>
<evidence type="ECO:0000313" key="11">
    <source>
        <dbReference type="Proteomes" id="UP000193380"/>
    </source>
</evidence>
<evidence type="ECO:0000313" key="10">
    <source>
        <dbReference type="EMBL" id="CDQ62603.1"/>
    </source>
</evidence>
<dbReference type="InterPro" id="IPR000209">
    <property type="entry name" value="Peptidase_S8/S53_dom"/>
</dbReference>
<dbReference type="SUPFAM" id="SSF52743">
    <property type="entry name" value="Subtilisin-like"/>
    <property type="match status" value="1"/>
</dbReference>
<evidence type="ECO:0000256" key="6">
    <source>
        <dbReference type="ARBA" id="ARBA00023145"/>
    </source>
</evidence>
<gene>
    <name evidence="10" type="ORF">GSONMT00067476001</name>
</gene>
<keyword evidence="2" id="KW-0165">Cleavage on pair of basic residues</keyword>
<name>A0A060W5M9_ONCMY</name>
<evidence type="ECO:0000256" key="7">
    <source>
        <dbReference type="ARBA" id="ARBA00023180"/>
    </source>
</evidence>